<organism evidence="2 3">
    <name type="scientific">Daucus carota subsp. sativus</name>
    <name type="common">Carrot</name>
    <dbReference type="NCBI Taxonomy" id="79200"/>
    <lineage>
        <taxon>Eukaryota</taxon>
        <taxon>Viridiplantae</taxon>
        <taxon>Streptophyta</taxon>
        <taxon>Embryophyta</taxon>
        <taxon>Tracheophyta</taxon>
        <taxon>Spermatophyta</taxon>
        <taxon>Magnoliopsida</taxon>
        <taxon>eudicotyledons</taxon>
        <taxon>Gunneridae</taxon>
        <taxon>Pentapetalae</taxon>
        <taxon>asterids</taxon>
        <taxon>campanulids</taxon>
        <taxon>Apiales</taxon>
        <taxon>Apiaceae</taxon>
        <taxon>Apioideae</taxon>
        <taxon>Scandiceae</taxon>
        <taxon>Daucinae</taxon>
        <taxon>Daucus</taxon>
        <taxon>Daucus sect. Daucus</taxon>
    </lineage>
</organism>
<evidence type="ECO:0000313" key="2">
    <source>
        <dbReference type="EMBL" id="WOG83172.1"/>
    </source>
</evidence>
<dbReference type="AlphaFoldDB" id="A0A166H1K6"/>
<accession>A0A166H1K6</accession>
<dbReference type="Gramene" id="KZN09610">
    <property type="protein sequence ID" value="KZN09610"/>
    <property type="gene ID" value="DCAR_002266"/>
</dbReference>
<feature type="compositionally biased region" description="Polar residues" evidence="1">
    <location>
        <begin position="1"/>
        <end position="13"/>
    </location>
</feature>
<sequence>MEARGTSQIQRSWNPEEAPNVKGYGLDDGKQKLDALNYYSCNNSRNAIIANRGVHSGGSGRVEMAQVIDQDHDNTMENYVANIRAQFKVVPRRFGLGAMEVPPEILESGHLSSGLQTLYHEPAGATEDALNQENAGDTAIAMYDLGNPVNMDSRSFGEGTSANQVLDDLPSEEEVNNMIQDLEAYDLFDWIN</sequence>
<feature type="region of interest" description="Disordered" evidence="1">
    <location>
        <begin position="1"/>
        <end position="26"/>
    </location>
</feature>
<name>A0A166H1K6_DAUCS</name>
<proteinExistence type="predicted"/>
<keyword evidence="3" id="KW-1185">Reference proteome</keyword>
<reference evidence="2" key="2">
    <citation type="submission" date="2022-03" db="EMBL/GenBank/DDBJ databases">
        <title>Draft title - Genomic analysis of global carrot germplasm unveils the trajectory of domestication and the origin of high carotenoid orange carrot.</title>
        <authorList>
            <person name="Iorizzo M."/>
            <person name="Ellison S."/>
            <person name="Senalik D."/>
            <person name="Macko-Podgorni A."/>
            <person name="Grzebelus D."/>
            <person name="Bostan H."/>
            <person name="Rolling W."/>
            <person name="Curaba J."/>
            <person name="Simon P."/>
        </authorList>
    </citation>
    <scope>NUCLEOTIDE SEQUENCE</scope>
    <source>
        <tissue evidence="2">Leaf</tissue>
    </source>
</reference>
<protein>
    <submittedName>
        <fullName evidence="2">Uncharacterized protein</fullName>
    </submittedName>
</protein>
<dbReference type="Proteomes" id="UP000077755">
    <property type="component" value="Chromosome 1"/>
</dbReference>
<gene>
    <name evidence="2" type="ORF">DCAR_0102346</name>
</gene>
<reference evidence="2" key="1">
    <citation type="journal article" date="2016" name="Nat. Genet.">
        <title>A high-quality carrot genome assembly provides new insights into carotenoid accumulation and asterid genome evolution.</title>
        <authorList>
            <person name="Iorizzo M."/>
            <person name="Ellison S."/>
            <person name="Senalik D."/>
            <person name="Zeng P."/>
            <person name="Satapoomin P."/>
            <person name="Huang J."/>
            <person name="Bowman M."/>
            <person name="Iovene M."/>
            <person name="Sanseverino W."/>
            <person name="Cavagnaro P."/>
            <person name="Yildiz M."/>
            <person name="Macko-Podgorni A."/>
            <person name="Moranska E."/>
            <person name="Grzebelus E."/>
            <person name="Grzebelus D."/>
            <person name="Ashrafi H."/>
            <person name="Zheng Z."/>
            <person name="Cheng S."/>
            <person name="Spooner D."/>
            <person name="Van Deynze A."/>
            <person name="Simon P."/>
        </authorList>
    </citation>
    <scope>NUCLEOTIDE SEQUENCE</scope>
    <source>
        <tissue evidence="2">Leaf</tissue>
    </source>
</reference>
<dbReference type="EMBL" id="CP093343">
    <property type="protein sequence ID" value="WOG83172.1"/>
    <property type="molecule type" value="Genomic_DNA"/>
</dbReference>
<evidence type="ECO:0000313" key="3">
    <source>
        <dbReference type="Proteomes" id="UP000077755"/>
    </source>
</evidence>
<evidence type="ECO:0000256" key="1">
    <source>
        <dbReference type="SAM" id="MobiDB-lite"/>
    </source>
</evidence>